<protein>
    <recommendedName>
        <fullName evidence="3">Alpha-ketoglutarate-dependent dioxygenase AlkB-like domain-containing protein</fullName>
    </recommendedName>
</protein>
<dbReference type="GO" id="GO:0035516">
    <property type="term" value="F:broad specificity oxidative DNA demethylase activity"/>
    <property type="evidence" value="ECO:0007669"/>
    <property type="project" value="TreeGrafter"/>
</dbReference>
<feature type="region of interest" description="Disordered" evidence="2">
    <location>
        <begin position="325"/>
        <end position="391"/>
    </location>
</feature>
<evidence type="ECO:0000256" key="1">
    <source>
        <dbReference type="PIRSR" id="PIRSR632852-1"/>
    </source>
</evidence>
<reference evidence="4 5" key="1">
    <citation type="submission" date="2021-12" db="EMBL/GenBank/DDBJ databases">
        <title>High titer production of polyol ester of fatty acids by Rhodotorula paludigena BS15 towards product separation-free biomass refinery.</title>
        <authorList>
            <person name="Mano J."/>
            <person name="Ono H."/>
            <person name="Tanaka T."/>
            <person name="Naito K."/>
            <person name="Sushida H."/>
            <person name="Ike M."/>
            <person name="Tokuyasu K."/>
            <person name="Kitaoka M."/>
        </authorList>
    </citation>
    <scope>NUCLEOTIDE SEQUENCE [LARGE SCALE GENOMIC DNA]</scope>
    <source>
        <strain evidence="4 5">BS15</strain>
    </source>
</reference>
<dbReference type="GO" id="GO:0006307">
    <property type="term" value="P:DNA alkylation repair"/>
    <property type="evidence" value="ECO:0007669"/>
    <property type="project" value="TreeGrafter"/>
</dbReference>
<feature type="region of interest" description="Disordered" evidence="2">
    <location>
        <begin position="1437"/>
        <end position="1491"/>
    </location>
</feature>
<dbReference type="InterPro" id="IPR032852">
    <property type="entry name" value="ALKBH2"/>
</dbReference>
<feature type="region of interest" description="Disordered" evidence="2">
    <location>
        <begin position="574"/>
        <end position="606"/>
    </location>
</feature>
<sequence>MPGADSDSDLSDLSDLERAWNLQPSPTPPPRPQPVRALATASAALEQPRTSRSTKKRNDAPASAPDSGSRPSRRDSSSRRIPAPPASGTPAQLAKRLRNAHRALKKSRREDQAVQEAFADDDSDVEHIRVTGASSAGRAERGRKRGHVDEESAHPVVAKADARKAAKKRSKKRSSGSTVSAEVQRLESGTDAATNGSISSAGRRSRPGAAKAATAVAQSLSARSSFAPSLSRDVVRLQKDFFAARLNPSASSSDPSLDSRRTRGSVKPRAVSPELFPPAPPPPRAISPELLPPAPSTAVAPAIVAPVKAAAPSKLPREARELARDYFAAARDPQRGEGPLPRTRQKRAVQVSPSEVRESEEGRRDEVRERKKAKRAERKAAQRALHPVIEPVLPSLAVEAPAVPLPAVGAAAPTPAAIVPTRPPSSRSIRLPSRYVDDPAPAPVQAPRPRASLPSLDSLGLLLPPPARGEKRPRKTGEGSEAPLEGFLTRAPLDAEALEERRRKKREKKEKKRKERMREEQERATLDLGGVILPPLPSCKPVNPTPIFVSDPSVGHAAFAPRPALPLLPVTTPASAASTSLPSRAAPSKPTTSTYVRPHKPRTRHPALDSRVTWVPLDTAIAAAPRITREGRPPIWCEGRQELCESLEYFRSYQGGHYDSQERCLGYLLDGFPSPNDRCEHRGRIIISHGGGCSEVVPPPSSSSAAAAVAGPTSYRLRASQERSNLRMRSLLNCRDTQTPVVLLAGSSYEFFPRLGHMGGGGVRYAVLGHYLVTDVWAEGEPVEGSEDGKYHVRFKVRFEWVASQGTPWFDSVIGKDGVLPGHAQLAALHETGPSQADSTAVSSPIPMSTPPRDGSLPDSEALDVVSPAPGSSPLPASESGTVDSGFFDGPTDLDDDERSDMLETVKCGRCGTTHRRVYQEDIECYNEECDWFFLIDGVMPRPSDVTYSPSLLSPTPSLPHLTHVPQPVQPKTLQALAGSSRISDYSWEAWRGFGCEECGRLSSRGDWSRLKCAGCSAETDARGKIFSAADLKKDNDAMSQGRTVDPFMPVFLDPSYSLAILADHPDYEGYTVDLLPPVDGVAKGVARVHHLWPKTASARKEADRLFEEYQGDEAGKLFKRNKLTRHHSAGALLCQQFTFNAGEHYKHAINAATYPFAPSTSAATSEPAGSDSAPADEPEKKPTYAPACARDARDHLKSVVGMVVGESEQTAFNEILSVAYMTGGKMNYHDDGERGLGPYVASVSLGSDAVMSFRVKNKAKRGPRSRRESDSAQGDEADDEATASKWRSRVALKVRLSHGHILIMEGADMQKLFEHKVVPEGLRFGTPGIAYRQRSYLRAEIASTTCPTLHDRATHATQQVKPAVQCLQPAWTRPPVKPSHPSFPVHSSFLLARRAELNTPRSHPRGNNLPAPQYLDTRPTSLAHAQADEWARSLPTKPVDSQGALTRPKAAPVALVPSPMPPDAASYPRWTASTPGQSQQQQHQQQQQQALNDAAWTRLAMLNVQQTFAAFCATLNQ</sequence>
<evidence type="ECO:0000313" key="4">
    <source>
        <dbReference type="EMBL" id="GJN87499.1"/>
    </source>
</evidence>
<dbReference type="PANTHER" id="PTHR31573">
    <property type="entry name" value="ALPHA-KETOGLUTARATE-DEPENDENT DIOXYGENASE ALKB HOMOLOG 2"/>
    <property type="match status" value="1"/>
</dbReference>
<dbReference type="Pfam" id="PF13532">
    <property type="entry name" value="2OG-FeII_Oxy_2"/>
    <property type="match status" value="1"/>
</dbReference>
<feature type="compositionally biased region" description="Polar residues" evidence="2">
    <location>
        <begin position="216"/>
        <end position="228"/>
    </location>
</feature>
<proteinExistence type="predicted"/>
<feature type="compositionally biased region" description="Basic residues" evidence="2">
    <location>
        <begin position="502"/>
        <end position="515"/>
    </location>
</feature>
<feature type="binding site" evidence="1">
    <location>
        <position position="1221"/>
    </location>
    <ligand>
        <name>2-oxoglutarate</name>
        <dbReference type="ChEBI" id="CHEBI:16810"/>
    </ligand>
</feature>
<feature type="compositionally biased region" description="Low complexity" evidence="2">
    <location>
        <begin position="1478"/>
        <end position="1490"/>
    </location>
</feature>
<feature type="domain" description="Alpha-ketoglutarate-dependent dioxygenase AlkB-like" evidence="3">
    <location>
        <begin position="1185"/>
        <end position="1320"/>
    </location>
</feature>
<dbReference type="InterPro" id="IPR037151">
    <property type="entry name" value="AlkB-like_sf"/>
</dbReference>
<dbReference type="PANTHER" id="PTHR31573:SF4">
    <property type="entry name" value="FE2OG DIOXYGENASE DOMAIN-CONTAINING PROTEIN"/>
    <property type="match status" value="1"/>
</dbReference>
<dbReference type="InterPro" id="IPR027450">
    <property type="entry name" value="AlkB-like"/>
</dbReference>
<feature type="compositionally biased region" description="Basic and acidic residues" evidence="2">
    <location>
        <begin position="355"/>
        <end position="369"/>
    </location>
</feature>
<feature type="compositionally biased region" description="Polar residues" evidence="2">
    <location>
        <begin position="833"/>
        <end position="847"/>
    </location>
</feature>
<feature type="compositionally biased region" description="Acidic residues" evidence="2">
    <location>
        <begin position="1"/>
        <end position="14"/>
    </location>
</feature>
<evidence type="ECO:0000256" key="2">
    <source>
        <dbReference type="SAM" id="MobiDB-lite"/>
    </source>
</evidence>
<evidence type="ECO:0000259" key="3">
    <source>
        <dbReference type="Pfam" id="PF13532"/>
    </source>
</evidence>
<feature type="compositionally biased region" description="Low complexity" evidence="2">
    <location>
        <begin position="412"/>
        <end position="434"/>
    </location>
</feature>
<dbReference type="EMBL" id="BQKY01000001">
    <property type="protein sequence ID" value="GJN87499.1"/>
    <property type="molecule type" value="Genomic_DNA"/>
</dbReference>
<feature type="region of interest" description="Disordered" evidence="2">
    <location>
        <begin position="412"/>
        <end position="523"/>
    </location>
</feature>
<feature type="compositionally biased region" description="Low complexity" evidence="2">
    <location>
        <begin position="447"/>
        <end position="462"/>
    </location>
</feature>
<feature type="compositionally biased region" description="Low complexity" evidence="2">
    <location>
        <begin position="574"/>
        <end position="588"/>
    </location>
</feature>
<dbReference type="GO" id="GO:0051747">
    <property type="term" value="F:cytosine C-5 DNA demethylase activity"/>
    <property type="evidence" value="ECO:0007669"/>
    <property type="project" value="TreeGrafter"/>
</dbReference>
<feature type="compositionally biased region" description="Pro residues" evidence="2">
    <location>
        <begin position="275"/>
        <end position="295"/>
    </location>
</feature>
<accession>A0AAV5GDS5</accession>
<keyword evidence="5" id="KW-1185">Reference proteome</keyword>
<evidence type="ECO:0000313" key="5">
    <source>
        <dbReference type="Proteomes" id="UP001342314"/>
    </source>
</evidence>
<organism evidence="4 5">
    <name type="scientific">Rhodotorula paludigena</name>
    <dbReference type="NCBI Taxonomy" id="86838"/>
    <lineage>
        <taxon>Eukaryota</taxon>
        <taxon>Fungi</taxon>
        <taxon>Dikarya</taxon>
        <taxon>Basidiomycota</taxon>
        <taxon>Pucciniomycotina</taxon>
        <taxon>Microbotryomycetes</taxon>
        <taxon>Sporidiobolales</taxon>
        <taxon>Sporidiobolaceae</taxon>
        <taxon>Rhodotorula</taxon>
    </lineage>
</organism>
<dbReference type="GO" id="GO:0008198">
    <property type="term" value="F:ferrous iron binding"/>
    <property type="evidence" value="ECO:0007669"/>
    <property type="project" value="TreeGrafter"/>
</dbReference>
<feature type="region of interest" description="Disordered" evidence="2">
    <location>
        <begin position="1"/>
        <end position="229"/>
    </location>
</feature>
<feature type="compositionally biased region" description="Low complexity" evidence="2">
    <location>
        <begin position="60"/>
        <end position="70"/>
    </location>
</feature>
<name>A0AAV5GDS5_9BASI</name>
<feature type="binding site" evidence="1">
    <location>
        <position position="1230"/>
    </location>
    <ligand>
        <name>2-oxoglutarate</name>
        <dbReference type="ChEBI" id="CHEBI:16810"/>
    </ligand>
</feature>
<feature type="compositionally biased region" description="Basic residues" evidence="2">
    <location>
        <begin position="165"/>
        <end position="174"/>
    </location>
</feature>
<dbReference type="Proteomes" id="UP001342314">
    <property type="component" value="Unassembled WGS sequence"/>
</dbReference>
<feature type="region of interest" description="Disordered" evidence="2">
    <location>
        <begin position="243"/>
        <end position="296"/>
    </location>
</feature>
<dbReference type="SUPFAM" id="SSF51197">
    <property type="entry name" value="Clavaminate synthase-like"/>
    <property type="match status" value="1"/>
</dbReference>
<comment type="caution">
    <text evidence="4">The sequence shown here is derived from an EMBL/GenBank/DDBJ whole genome shotgun (WGS) entry which is preliminary data.</text>
</comment>
<feature type="compositionally biased region" description="Basic residues" evidence="2">
    <location>
        <begin position="95"/>
        <end position="107"/>
    </location>
</feature>
<feature type="compositionally biased region" description="Low complexity" evidence="2">
    <location>
        <begin position="867"/>
        <end position="881"/>
    </location>
</feature>
<feature type="region of interest" description="Disordered" evidence="2">
    <location>
        <begin position="1257"/>
        <end position="1284"/>
    </location>
</feature>
<feature type="compositionally biased region" description="Low complexity" evidence="2">
    <location>
        <begin position="1160"/>
        <end position="1169"/>
    </location>
</feature>
<dbReference type="Gene3D" id="2.60.120.590">
    <property type="entry name" value="Alpha-ketoglutarate-dependent dioxygenase AlkB-like"/>
    <property type="match status" value="1"/>
</dbReference>
<gene>
    <name evidence="4" type="ORF">Rhopal_000448-T1</name>
</gene>
<feature type="region of interest" description="Disordered" evidence="2">
    <location>
        <begin position="832"/>
        <end position="885"/>
    </location>
</feature>
<feature type="compositionally biased region" description="Polar residues" evidence="2">
    <location>
        <begin position="191"/>
        <end position="202"/>
    </location>
</feature>
<feature type="region of interest" description="Disordered" evidence="2">
    <location>
        <begin position="1160"/>
        <end position="1188"/>
    </location>
</feature>